<feature type="transmembrane region" description="Helical" evidence="1">
    <location>
        <begin position="180"/>
        <end position="201"/>
    </location>
</feature>
<feature type="transmembrane region" description="Helical" evidence="1">
    <location>
        <begin position="122"/>
        <end position="143"/>
    </location>
</feature>
<dbReference type="RefSeq" id="WP_135245860.1">
    <property type="nucleotide sequence ID" value="NZ_SIHO01000002.1"/>
</dbReference>
<organism evidence="3 4">
    <name type="scientific">Glacieibacterium arshaanense</name>
    <dbReference type="NCBI Taxonomy" id="2511025"/>
    <lineage>
        <taxon>Bacteria</taxon>
        <taxon>Pseudomonadati</taxon>
        <taxon>Pseudomonadota</taxon>
        <taxon>Alphaproteobacteria</taxon>
        <taxon>Sphingomonadales</taxon>
        <taxon>Sphingosinicellaceae</taxon>
        <taxon>Glacieibacterium</taxon>
    </lineage>
</organism>
<feature type="transmembrane region" description="Helical" evidence="1">
    <location>
        <begin position="90"/>
        <end position="116"/>
    </location>
</feature>
<dbReference type="Proteomes" id="UP000297737">
    <property type="component" value="Unassembled WGS sequence"/>
</dbReference>
<protein>
    <submittedName>
        <fullName evidence="3">CPBP family intramembrane metalloprotease</fullName>
    </submittedName>
</protein>
<feature type="transmembrane region" description="Helical" evidence="1">
    <location>
        <begin position="52"/>
        <end position="69"/>
    </location>
</feature>
<dbReference type="GO" id="GO:0080120">
    <property type="term" value="P:CAAX-box protein maturation"/>
    <property type="evidence" value="ECO:0007669"/>
    <property type="project" value="UniProtKB-ARBA"/>
</dbReference>
<dbReference type="GO" id="GO:0008237">
    <property type="term" value="F:metallopeptidase activity"/>
    <property type="evidence" value="ECO:0007669"/>
    <property type="project" value="UniProtKB-KW"/>
</dbReference>
<keyword evidence="1" id="KW-1133">Transmembrane helix</keyword>
<dbReference type="PANTHER" id="PTHR39430">
    <property type="entry name" value="MEMBRANE-ASSOCIATED PROTEASE-RELATED"/>
    <property type="match status" value="1"/>
</dbReference>
<keyword evidence="1" id="KW-0812">Transmembrane</keyword>
<reference evidence="3 4" key="1">
    <citation type="submission" date="2019-02" db="EMBL/GenBank/DDBJ databases">
        <title>Polymorphobacter sp. isolated from the lake at the Tibet of China.</title>
        <authorList>
            <person name="Li A."/>
        </authorList>
    </citation>
    <scope>NUCLEOTIDE SEQUENCE [LARGE SCALE GENOMIC DNA]</scope>
    <source>
        <strain evidence="3 4">DJ1R-1</strain>
    </source>
</reference>
<dbReference type="OrthoDB" id="193898at2"/>
<feature type="transmembrane region" description="Helical" evidence="1">
    <location>
        <begin position="213"/>
        <end position="236"/>
    </location>
</feature>
<keyword evidence="4" id="KW-1185">Reference proteome</keyword>
<evidence type="ECO:0000313" key="4">
    <source>
        <dbReference type="Proteomes" id="UP000297737"/>
    </source>
</evidence>
<dbReference type="EMBL" id="SIHO01000002">
    <property type="protein sequence ID" value="TFU03268.1"/>
    <property type="molecule type" value="Genomic_DNA"/>
</dbReference>
<dbReference type="PANTHER" id="PTHR39430:SF1">
    <property type="entry name" value="PROTEASE"/>
    <property type="match status" value="1"/>
</dbReference>
<sequence length="287" mass="30984">MTDTIVAAQPLWFRVLNFPLTRLIVLGGVLFYFMGKAQSFLEDYFDRPLLNIPIQIGLGLAAIALYVAYGKFIERREVTELSTPGLAGEWGVGAMIGAGLYTASAVTLMILGIYKVDGFNPLMFLLPNLALAIKSGIFEELIFRGVLFRSVEAVFGSWTGIVVSSLVFGLLHLMNPGATIGGAIYISIEAGLLLAAAYLVTRRLWICMGFHSAWNYFQSAVFSGAVSGTAATPGLLKANIVGPELLTGGSFGMEHSVVALVFCTTAGVILLRIAIRRGHLMPPMWKR</sequence>
<feature type="transmembrane region" description="Helical" evidence="1">
    <location>
        <begin position="256"/>
        <end position="275"/>
    </location>
</feature>
<keyword evidence="1" id="KW-0472">Membrane</keyword>
<dbReference type="AlphaFoldDB" id="A0A4Y9EML7"/>
<keyword evidence="3" id="KW-0482">Metalloprotease</keyword>
<feature type="domain" description="CAAX prenyl protease 2/Lysostaphin resistance protein A-like" evidence="2">
    <location>
        <begin position="124"/>
        <end position="217"/>
    </location>
</feature>
<dbReference type="GO" id="GO:0006508">
    <property type="term" value="P:proteolysis"/>
    <property type="evidence" value="ECO:0007669"/>
    <property type="project" value="UniProtKB-KW"/>
</dbReference>
<keyword evidence="3" id="KW-0645">Protease</keyword>
<feature type="transmembrane region" description="Helical" evidence="1">
    <location>
        <begin position="155"/>
        <end position="174"/>
    </location>
</feature>
<proteinExistence type="predicted"/>
<evidence type="ECO:0000256" key="1">
    <source>
        <dbReference type="SAM" id="Phobius"/>
    </source>
</evidence>
<accession>A0A4Y9EML7</accession>
<keyword evidence="3" id="KW-0378">Hydrolase</keyword>
<feature type="transmembrane region" description="Helical" evidence="1">
    <location>
        <begin position="12"/>
        <end position="32"/>
    </location>
</feature>
<dbReference type="InterPro" id="IPR003675">
    <property type="entry name" value="Rce1/LyrA-like_dom"/>
</dbReference>
<evidence type="ECO:0000259" key="2">
    <source>
        <dbReference type="Pfam" id="PF02517"/>
    </source>
</evidence>
<comment type="caution">
    <text evidence="3">The sequence shown here is derived from an EMBL/GenBank/DDBJ whole genome shotgun (WGS) entry which is preliminary data.</text>
</comment>
<dbReference type="Pfam" id="PF02517">
    <property type="entry name" value="Rce1-like"/>
    <property type="match status" value="1"/>
</dbReference>
<dbReference type="GO" id="GO:0004175">
    <property type="term" value="F:endopeptidase activity"/>
    <property type="evidence" value="ECO:0007669"/>
    <property type="project" value="UniProtKB-ARBA"/>
</dbReference>
<name>A0A4Y9EML7_9SPHN</name>
<evidence type="ECO:0000313" key="3">
    <source>
        <dbReference type="EMBL" id="TFU03268.1"/>
    </source>
</evidence>
<gene>
    <name evidence="3" type="ORF">EUV02_08745</name>
</gene>